<feature type="compositionally biased region" description="Acidic residues" evidence="7">
    <location>
        <begin position="481"/>
        <end position="499"/>
    </location>
</feature>
<feature type="compositionally biased region" description="Basic and acidic residues" evidence="7">
    <location>
        <begin position="396"/>
        <end position="407"/>
    </location>
</feature>
<dbReference type="GO" id="GO:0140042">
    <property type="term" value="P:lipid droplet formation"/>
    <property type="evidence" value="ECO:0007669"/>
    <property type="project" value="UniProtKB-ARBA"/>
</dbReference>
<keyword evidence="5" id="KW-0443">Lipid metabolism</keyword>
<evidence type="ECO:0000256" key="5">
    <source>
        <dbReference type="ARBA" id="ARBA00023098"/>
    </source>
</evidence>
<feature type="compositionally biased region" description="Polar residues" evidence="7">
    <location>
        <begin position="609"/>
        <end position="637"/>
    </location>
</feature>
<protein>
    <recommendedName>
        <fullName evidence="11">Seipin family protein</fullName>
    </recommendedName>
</protein>
<feature type="compositionally biased region" description="Acidic residues" evidence="7">
    <location>
        <begin position="439"/>
        <end position="467"/>
    </location>
</feature>
<keyword evidence="3" id="KW-0256">Endoplasmic reticulum</keyword>
<feature type="transmembrane region" description="Helical" evidence="8">
    <location>
        <begin position="39"/>
        <end position="61"/>
    </location>
</feature>
<dbReference type="Pfam" id="PF06775">
    <property type="entry name" value="Seipin"/>
    <property type="match status" value="1"/>
</dbReference>
<organism evidence="9 10">
    <name type="scientific">Klebsormidium nitens</name>
    <name type="common">Green alga</name>
    <name type="synonym">Ulothrix nitens</name>
    <dbReference type="NCBI Taxonomy" id="105231"/>
    <lineage>
        <taxon>Eukaryota</taxon>
        <taxon>Viridiplantae</taxon>
        <taxon>Streptophyta</taxon>
        <taxon>Klebsormidiophyceae</taxon>
        <taxon>Klebsormidiales</taxon>
        <taxon>Klebsormidiaceae</taxon>
        <taxon>Klebsormidium</taxon>
    </lineage>
</organism>
<evidence type="ECO:0000256" key="7">
    <source>
        <dbReference type="SAM" id="MobiDB-lite"/>
    </source>
</evidence>
<dbReference type="GO" id="GO:0034389">
    <property type="term" value="P:lipid droplet organization"/>
    <property type="evidence" value="ECO:0000318"/>
    <property type="project" value="GO_Central"/>
</dbReference>
<feature type="compositionally biased region" description="Basic and acidic residues" evidence="7">
    <location>
        <begin position="563"/>
        <end position="576"/>
    </location>
</feature>
<evidence type="ECO:0000313" key="9">
    <source>
        <dbReference type="EMBL" id="GAQ77597.1"/>
    </source>
</evidence>
<feature type="compositionally biased region" description="Polar residues" evidence="7">
    <location>
        <begin position="352"/>
        <end position="366"/>
    </location>
</feature>
<dbReference type="InterPro" id="IPR009617">
    <property type="entry name" value="Seipin"/>
</dbReference>
<dbReference type="OrthoDB" id="3990054at2759"/>
<feature type="compositionally biased region" description="Low complexity" evidence="7">
    <location>
        <begin position="799"/>
        <end position="810"/>
    </location>
</feature>
<evidence type="ECO:0000256" key="3">
    <source>
        <dbReference type="ARBA" id="ARBA00022824"/>
    </source>
</evidence>
<dbReference type="GO" id="GO:0006629">
    <property type="term" value="P:lipid metabolic process"/>
    <property type="evidence" value="ECO:0007669"/>
    <property type="project" value="UniProtKB-KW"/>
</dbReference>
<gene>
    <name evidence="9" type="ORF">KFL_000010460</name>
</gene>
<feature type="region of interest" description="Disordered" evidence="7">
    <location>
        <begin position="1"/>
        <end position="26"/>
    </location>
</feature>
<evidence type="ECO:0000313" key="10">
    <source>
        <dbReference type="Proteomes" id="UP000054558"/>
    </source>
</evidence>
<feature type="region of interest" description="Disordered" evidence="7">
    <location>
        <begin position="430"/>
        <end position="821"/>
    </location>
</feature>
<name>A0A0U9HHN0_KLENI</name>
<feature type="region of interest" description="Disordered" evidence="7">
    <location>
        <begin position="336"/>
        <end position="369"/>
    </location>
</feature>
<keyword evidence="4 8" id="KW-1133">Transmembrane helix</keyword>
<feature type="compositionally biased region" description="Acidic residues" evidence="7">
    <location>
        <begin position="788"/>
        <end position="798"/>
    </location>
</feature>
<evidence type="ECO:0000256" key="1">
    <source>
        <dbReference type="ARBA" id="ARBA00004477"/>
    </source>
</evidence>
<sequence length="821" mass="86568">MQADTAQTRVPPIPATFTPPLMDPPGPVHTTISKVGRGLAASAMTAVVLLGLFLTAVPIYLTLLRATLPKVTDVKEPLFFDYRLPQPAATMPLLPPELRTKAYAYAAEDKPVKKFPRVFQPGQLYDVTVRLELPDSEQNVQVGIFQVTVQLLSVRDDVVATTTQPAMLHYRSPLVKLARLLAMAIPIVFNFVEERQVLTLTMLKGYQEGPLPVIAVRVLIEPSAGRPPELGLPQIYSAEAEVRTRLTGLAALLYNWRFTSFVWGPFVIFMWELAVAVLCCPGLVLPGFLRKTAPTPARPPVAPLVRPPVSPAGKDMLRTGAAVVGDLEDLESLGIDEIPKDQSGAAEVSADASVSMNGDSTTSESDYTLVGGRRVSIGLGVEIGPSRRRSSGSRGQRPERAGSRERVTVPVLLDGKWDDSMEQALEDILEARVSPEASEASEELSEDDVMAEDDVLGEDDIAGEDDDLSGKVDDLLREDADVMGEGDDVTAEGDDDMPVLEDGAQQGEATWGGGERETGLEEAEGEPGDASQAENEGALLQAGGGSSKLNDLLGDNGNVESVGGDRKQRTEEKGSRPEALTLPPENGGATGSAVELGRSSSSDDKHAQSGLTSESADSAPRRSQSLDNVKASSSNGVNRPDEASGSGAASTGGGGNADDANRGESPGGSGSRSGGESPNTGVYSRFLTRGFPRSGSSGSLSEKTPEKQGVNKHTQGDVNGGAKGSSPNEAGKGEEFQDAVDTLTPTVSDASMQEAVEDNDWLEVPRVGTEGGSDIPQNGTQQGNREAEDGEGNEDEDGQGSSLLGPLLGGLRRRGRTKQDK</sequence>
<proteinExistence type="predicted"/>
<keyword evidence="6 8" id="KW-0472">Membrane</keyword>
<dbReference type="PANTHER" id="PTHR21212">
    <property type="entry name" value="BERNARDINELLI-SEIP CONGENITAL LIPODYSTROPHY 2 HOMOLOG BSCL2 PROTEIN"/>
    <property type="match status" value="1"/>
</dbReference>
<comment type="subcellular location">
    <subcellularLocation>
        <location evidence="1">Endoplasmic reticulum membrane</location>
        <topology evidence="1">Multi-pass membrane protein</topology>
    </subcellularLocation>
</comment>
<dbReference type="GO" id="GO:0019915">
    <property type="term" value="P:lipid storage"/>
    <property type="evidence" value="ECO:0000318"/>
    <property type="project" value="GO_Central"/>
</dbReference>
<keyword evidence="2 8" id="KW-0812">Transmembrane</keyword>
<dbReference type="AlphaFoldDB" id="A0A0U9HHN0"/>
<feature type="region of interest" description="Disordered" evidence="7">
    <location>
        <begin position="381"/>
        <end position="407"/>
    </location>
</feature>
<dbReference type="EMBL" id="DF236950">
    <property type="protein sequence ID" value="GAQ77597.1"/>
    <property type="molecule type" value="Genomic_DNA"/>
</dbReference>
<keyword evidence="10" id="KW-1185">Reference proteome</keyword>
<dbReference type="GO" id="GO:0005789">
    <property type="term" value="C:endoplasmic reticulum membrane"/>
    <property type="evidence" value="ECO:0000318"/>
    <property type="project" value="GO_Central"/>
</dbReference>
<accession>A0A0U9HHN0</accession>
<feature type="compositionally biased region" description="Basic and acidic residues" evidence="7">
    <location>
        <begin position="468"/>
        <end position="480"/>
    </location>
</feature>
<evidence type="ECO:0000256" key="2">
    <source>
        <dbReference type="ARBA" id="ARBA00022692"/>
    </source>
</evidence>
<evidence type="ECO:0008006" key="11">
    <source>
        <dbReference type="Google" id="ProtNLM"/>
    </source>
</evidence>
<feature type="compositionally biased region" description="Basic residues" evidence="7">
    <location>
        <begin position="811"/>
        <end position="821"/>
    </location>
</feature>
<dbReference type="STRING" id="105231.A0A0U9HHN0"/>
<dbReference type="Proteomes" id="UP000054558">
    <property type="component" value="Unassembled WGS sequence"/>
</dbReference>
<dbReference type="PANTHER" id="PTHR21212:SF0">
    <property type="entry name" value="SEIPIN"/>
    <property type="match status" value="1"/>
</dbReference>
<evidence type="ECO:0000256" key="8">
    <source>
        <dbReference type="SAM" id="Phobius"/>
    </source>
</evidence>
<evidence type="ECO:0000256" key="6">
    <source>
        <dbReference type="ARBA" id="ARBA00023136"/>
    </source>
</evidence>
<evidence type="ECO:0000256" key="4">
    <source>
        <dbReference type="ARBA" id="ARBA00022989"/>
    </source>
</evidence>
<reference evidence="9 10" key="1">
    <citation type="journal article" date="2014" name="Nat. Commun.">
        <title>Klebsormidium flaccidum genome reveals primary factors for plant terrestrial adaptation.</title>
        <authorList>
            <person name="Hori K."/>
            <person name="Maruyama F."/>
            <person name="Fujisawa T."/>
            <person name="Togashi T."/>
            <person name="Yamamoto N."/>
            <person name="Seo M."/>
            <person name="Sato S."/>
            <person name="Yamada T."/>
            <person name="Mori H."/>
            <person name="Tajima N."/>
            <person name="Moriyama T."/>
            <person name="Ikeuchi M."/>
            <person name="Watanabe M."/>
            <person name="Wada H."/>
            <person name="Kobayashi K."/>
            <person name="Saito M."/>
            <person name="Masuda T."/>
            <person name="Sasaki-Sekimoto Y."/>
            <person name="Mashiguchi K."/>
            <person name="Awai K."/>
            <person name="Shimojima M."/>
            <person name="Masuda S."/>
            <person name="Iwai M."/>
            <person name="Nobusawa T."/>
            <person name="Narise T."/>
            <person name="Kondo S."/>
            <person name="Saito H."/>
            <person name="Sato R."/>
            <person name="Murakawa M."/>
            <person name="Ihara Y."/>
            <person name="Oshima-Yamada Y."/>
            <person name="Ohtaka K."/>
            <person name="Satoh M."/>
            <person name="Sonobe K."/>
            <person name="Ishii M."/>
            <person name="Ohtani R."/>
            <person name="Kanamori-Sato M."/>
            <person name="Honoki R."/>
            <person name="Miyazaki D."/>
            <person name="Mochizuki H."/>
            <person name="Umetsu J."/>
            <person name="Higashi K."/>
            <person name="Shibata D."/>
            <person name="Kamiya Y."/>
            <person name="Sato N."/>
            <person name="Nakamura Y."/>
            <person name="Tabata S."/>
            <person name="Ida S."/>
            <person name="Kurokawa K."/>
            <person name="Ohta H."/>
        </authorList>
    </citation>
    <scope>NUCLEOTIDE SEQUENCE [LARGE SCALE GENOMIC DNA]</scope>
    <source>
        <strain evidence="9 10">NIES-2285</strain>
    </source>
</reference>
<dbReference type="CDD" id="cd23995">
    <property type="entry name" value="Seipin_BSCL2_like"/>
    <property type="match status" value="1"/>
</dbReference>